<dbReference type="GO" id="GO:0044205">
    <property type="term" value="P:'de novo' UMP biosynthetic process"/>
    <property type="evidence" value="ECO:0007669"/>
    <property type="project" value="UniProtKB-UniRule"/>
</dbReference>
<sequence>MKNSPIVVALDFEQKSAALDLVSQLDPALCRLKVGKEMFTHFGPSFVSELQQRQFEVFLDLKFHDIPNTVAKAVQAAADLGVWMVNVHASGGSKMMIAAREALVKFGADKPLLIAVTVLTSMEQADLTELGINLTPAEQVLKLATLTANSGLDGVVCSAQEAAILKQQFGQSFCLVTPGIRPSFAKADDQKRVMTPNEALAVGVDYLVIGRPITKAADPLAALQAIYQEIQLNKVSG</sequence>
<feature type="active site" description="Proton donor" evidence="9">
    <location>
        <position position="62"/>
    </location>
</feature>
<feature type="domain" description="Orotidine 5'-phosphate decarboxylase" evidence="13">
    <location>
        <begin position="5"/>
        <end position="226"/>
    </location>
</feature>
<feature type="binding site" evidence="9 11">
    <location>
        <position position="211"/>
    </location>
    <ligand>
        <name>substrate</name>
    </ligand>
</feature>
<feature type="binding site" evidence="9 11">
    <location>
        <position position="181"/>
    </location>
    <ligand>
        <name>substrate</name>
    </ligand>
</feature>
<evidence type="ECO:0000256" key="12">
    <source>
        <dbReference type="RuleBase" id="RU000512"/>
    </source>
</evidence>
<dbReference type="PANTHER" id="PTHR32119">
    <property type="entry name" value="OROTIDINE 5'-PHOSPHATE DECARBOXYLASE"/>
    <property type="match status" value="1"/>
</dbReference>
<dbReference type="Proteomes" id="UP000283077">
    <property type="component" value="Unassembled WGS sequence"/>
</dbReference>
<dbReference type="Gene3D" id="3.20.20.70">
    <property type="entry name" value="Aldolase class I"/>
    <property type="match status" value="1"/>
</dbReference>
<dbReference type="RefSeq" id="WP_127698995.1">
    <property type="nucleotide sequence ID" value="NZ_SACS01000009.1"/>
</dbReference>
<feature type="binding site" evidence="9 11">
    <location>
        <position position="33"/>
    </location>
    <ligand>
        <name>substrate</name>
    </ligand>
</feature>
<dbReference type="EC" id="4.1.1.23" evidence="9"/>
<keyword evidence="5 9" id="KW-0665">Pyrimidine biosynthesis</keyword>
<dbReference type="UniPathway" id="UPA00070">
    <property type="reaction ID" value="UER00120"/>
</dbReference>
<evidence type="ECO:0000313" key="15">
    <source>
        <dbReference type="Proteomes" id="UP000283077"/>
    </source>
</evidence>
<dbReference type="InterPro" id="IPR001754">
    <property type="entry name" value="OMPdeCOase_dom"/>
</dbReference>
<evidence type="ECO:0000256" key="8">
    <source>
        <dbReference type="ARBA" id="ARBA00061012"/>
    </source>
</evidence>
<name>A0A437QST2_9GAMM</name>
<dbReference type="InterPro" id="IPR011060">
    <property type="entry name" value="RibuloseP-bd_barrel"/>
</dbReference>
<dbReference type="NCBIfam" id="NF001273">
    <property type="entry name" value="PRK00230.1"/>
    <property type="match status" value="1"/>
</dbReference>
<evidence type="ECO:0000256" key="2">
    <source>
        <dbReference type="ARBA" id="ARBA00004861"/>
    </source>
</evidence>
<dbReference type="OrthoDB" id="9806203at2"/>
<evidence type="ECO:0000256" key="6">
    <source>
        <dbReference type="ARBA" id="ARBA00023239"/>
    </source>
</evidence>
<dbReference type="AlphaFoldDB" id="A0A437QST2"/>
<keyword evidence="4 9" id="KW-0210">Decarboxylase</keyword>
<evidence type="ECO:0000256" key="1">
    <source>
        <dbReference type="ARBA" id="ARBA00002356"/>
    </source>
</evidence>
<feature type="binding site" evidence="9 11">
    <location>
        <position position="11"/>
    </location>
    <ligand>
        <name>substrate</name>
    </ligand>
</feature>
<comment type="pathway">
    <text evidence="2 9 12">Pyrimidine metabolism; UMP biosynthesis via de novo pathway; UMP from orotate: step 2/2.</text>
</comment>
<comment type="function">
    <text evidence="1 9">Catalyzes the decarboxylation of orotidine 5'-monophosphate (OMP) to uridine 5'-monophosphate (UMP).</text>
</comment>
<feature type="binding site" evidence="9 11">
    <location>
        <position position="210"/>
    </location>
    <ligand>
        <name>substrate</name>
    </ligand>
</feature>
<comment type="subunit">
    <text evidence="3 9">Homodimer.</text>
</comment>
<evidence type="ECO:0000256" key="5">
    <source>
        <dbReference type="ARBA" id="ARBA00022975"/>
    </source>
</evidence>
<evidence type="ECO:0000256" key="9">
    <source>
        <dbReference type="HAMAP-Rule" id="MF_01200"/>
    </source>
</evidence>
<dbReference type="HAMAP" id="MF_01200_B">
    <property type="entry name" value="OMPdecase_type1_B"/>
    <property type="match status" value="1"/>
</dbReference>
<feature type="binding site" evidence="9 11">
    <location>
        <position position="120"/>
    </location>
    <ligand>
        <name>substrate</name>
    </ligand>
</feature>
<proteinExistence type="inferred from homology"/>
<dbReference type="GO" id="GO:0005829">
    <property type="term" value="C:cytosol"/>
    <property type="evidence" value="ECO:0007669"/>
    <property type="project" value="TreeGrafter"/>
</dbReference>
<dbReference type="SUPFAM" id="SSF51366">
    <property type="entry name" value="Ribulose-phoshate binding barrel"/>
    <property type="match status" value="1"/>
</dbReference>
<dbReference type="PROSITE" id="PS00156">
    <property type="entry name" value="OMPDECASE"/>
    <property type="match status" value="1"/>
</dbReference>
<evidence type="ECO:0000259" key="13">
    <source>
        <dbReference type="SMART" id="SM00934"/>
    </source>
</evidence>
<dbReference type="CDD" id="cd04725">
    <property type="entry name" value="OMP_decarboxylase_like"/>
    <property type="match status" value="1"/>
</dbReference>
<keyword evidence="6 9" id="KW-0456">Lyase</keyword>
<comment type="similarity">
    <text evidence="8 9">Belongs to the OMP decarboxylase family. Type 1 subfamily.</text>
</comment>
<evidence type="ECO:0000256" key="11">
    <source>
        <dbReference type="PIRSR" id="PIRSR614732-2"/>
    </source>
</evidence>
<dbReference type="InterPro" id="IPR014732">
    <property type="entry name" value="OMPdecase"/>
</dbReference>
<dbReference type="SMART" id="SM00934">
    <property type="entry name" value="OMPdecase"/>
    <property type="match status" value="1"/>
</dbReference>
<feature type="binding site" evidence="9 11">
    <location>
        <position position="190"/>
    </location>
    <ligand>
        <name>substrate</name>
    </ligand>
</feature>
<evidence type="ECO:0000256" key="7">
    <source>
        <dbReference type="ARBA" id="ARBA00049157"/>
    </source>
</evidence>
<dbReference type="EMBL" id="SACS01000009">
    <property type="protein sequence ID" value="RVU37561.1"/>
    <property type="molecule type" value="Genomic_DNA"/>
</dbReference>
<dbReference type="NCBIfam" id="TIGR01740">
    <property type="entry name" value="pyrF"/>
    <property type="match status" value="1"/>
</dbReference>
<dbReference type="GO" id="GO:0004590">
    <property type="term" value="F:orotidine-5'-phosphate decarboxylase activity"/>
    <property type="evidence" value="ECO:0007669"/>
    <property type="project" value="UniProtKB-UniRule"/>
</dbReference>
<accession>A0A437QST2</accession>
<reference evidence="14 15" key="1">
    <citation type="submission" date="2019-01" db="EMBL/GenBank/DDBJ databases">
        <authorList>
            <person name="Chen W.-M."/>
        </authorList>
    </citation>
    <scope>NUCLEOTIDE SEQUENCE [LARGE SCALE GENOMIC DNA]</scope>
    <source>
        <strain evidence="14 15">KYPC3</strain>
    </source>
</reference>
<organism evidence="14 15">
    <name type="scientific">Rheinheimera riviphila</name>
    <dbReference type="NCBI Taxonomy" id="1834037"/>
    <lineage>
        <taxon>Bacteria</taxon>
        <taxon>Pseudomonadati</taxon>
        <taxon>Pseudomonadota</taxon>
        <taxon>Gammaproteobacteria</taxon>
        <taxon>Chromatiales</taxon>
        <taxon>Chromatiaceae</taxon>
        <taxon>Rheinheimera</taxon>
    </lineage>
</organism>
<feature type="active site" description="For OMPdecase activity" evidence="10">
    <location>
        <position position="60"/>
    </location>
</feature>
<evidence type="ECO:0000256" key="10">
    <source>
        <dbReference type="PIRSR" id="PIRSR614732-1"/>
    </source>
</evidence>
<dbReference type="InterPro" id="IPR047596">
    <property type="entry name" value="OMPdecase_bac"/>
</dbReference>
<gene>
    <name evidence="9" type="primary">pyrF</name>
    <name evidence="14" type="ORF">EOE67_10275</name>
</gene>
<evidence type="ECO:0000256" key="4">
    <source>
        <dbReference type="ARBA" id="ARBA00022793"/>
    </source>
</evidence>
<feature type="binding site" evidence="9">
    <location>
        <begin position="60"/>
        <end position="69"/>
    </location>
    <ligand>
        <name>substrate</name>
    </ligand>
</feature>
<dbReference type="InterPro" id="IPR018089">
    <property type="entry name" value="OMPdecase_AS"/>
</dbReference>
<dbReference type="PANTHER" id="PTHR32119:SF2">
    <property type="entry name" value="OROTIDINE 5'-PHOSPHATE DECARBOXYLASE"/>
    <property type="match status" value="1"/>
</dbReference>
<feature type="active site" description="For OMPdecase activity" evidence="10">
    <location>
        <position position="65"/>
    </location>
</feature>
<protein>
    <recommendedName>
        <fullName evidence="9">Orotidine 5'-phosphate decarboxylase</fullName>
        <ecNumber evidence="9">4.1.1.23</ecNumber>
    </recommendedName>
    <alternativeName>
        <fullName evidence="9">OMP decarboxylase</fullName>
        <shortName evidence="9">OMPDCase</shortName>
        <shortName evidence="9">OMPdecase</shortName>
    </alternativeName>
</protein>
<comment type="caution">
    <text evidence="14">The sequence shown here is derived from an EMBL/GenBank/DDBJ whole genome shotgun (WGS) entry which is preliminary data.</text>
</comment>
<dbReference type="GO" id="GO:0006207">
    <property type="term" value="P:'de novo' pyrimidine nucleobase biosynthetic process"/>
    <property type="evidence" value="ECO:0007669"/>
    <property type="project" value="InterPro"/>
</dbReference>
<feature type="active site" description="For OMPdecase activity" evidence="10">
    <location>
        <position position="62"/>
    </location>
</feature>
<comment type="catalytic activity">
    <reaction evidence="7 9 12">
        <text>orotidine 5'-phosphate + H(+) = UMP + CO2</text>
        <dbReference type="Rhea" id="RHEA:11596"/>
        <dbReference type="ChEBI" id="CHEBI:15378"/>
        <dbReference type="ChEBI" id="CHEBI:16526"/>
        <dbReference type="ChEBI" id="CHEBI:57538"/>
        <dbReference type="ChEBI" id="CHEBI:57865"/>
        <dbReference type="EC" id="4.1.1.23"/>
    </reaction>
</comment>
<evidence type="ECO:0000313" key="14">
    <source>
        <dbReference type="EMBL" id="RVU37561.1"/>
    </source>
</evidence>
<evidence type="ECO:0000256" key="3">
    <source>
        <dbReference type="ARBA" id="ARBA00011738"/>
    </source>
</evidence>
<dbReference type="FunFam" id="3.20.20.70:FF:000015">
    <property type="entry name" value="Orotidine 5'-phosphate decarboxylase"/>
    <property type="match status" value="1"/>
</dbReference>
<keyword evidence="15" id="KW-1185">Reference proteome</keyword>
<dbReference type="InterPro" id="IPR013785">
    <property type="entry name" value="Aldolase_TIM"/>
</dbReference>
<dbReference type="Pfam" id="PF00215">
    <property type="entry name" value="OMPdecase"/>
    <property type="match status" value="1"/>
</dbReference>